<gene>
    <name evidence="1" type="ORF">DCW48_05225</name>
</gene>
<dbReference type="Gene3D" id="3.20.80.10">
    <property type="entry name" value="Regulatory factor, effector binding domain"/>
    <property type="match status" value="1"/>
</dbReference>
<accession>A0A351RAD4</accession>
<name>A0A351RAD4_9PROT</name>
<sequence>MAIEEPKFTLLEKEESFELRAYQPKLIAEVLVDGDMSEATSKGFKLIADFIFGNNTAQFGKSEKISMTAPVAVKASAEKISMTAPVGLQQSNHGWRVYFVMPSQYTLQTLPKPNNSKVLIKQMPEQKFAVIRFSGLVGEEKMTQKEAELNQWIERKSFKALSSPELARYNPPWTLPFLRRNEIMVEVE</sequence>
<reference evidence="1 2" key="1">
    <citation type="journal article" date="2018" name="Nat. Biotechnol.">
        <title>A standardized bacterial taxonomy based on genome phylogeny substantially revises the tree of life.</title>
        <authorList>
            <person name="Parks D.H."/>
            <person name="Chuvochina M."/>
            <person name="Waite D.W."/>
            <person name="Rinke C."/>
            <person name="Skarshewski A."/>
            <person name="Chaumeil P.A."/>
            <person name="Hugenholtz P."/>
        </authorList>
    </citation>
    <scope>NUCLEOTIDE SEQUENCE [LARGE SCALE GENOMIC DNA]</scope>
    <source>
        <strain evidence="1">UBA9958</strain>
    </source>
</reference>
<dbReference type="InterPro" id="IPR006917">
    <property type="entry name" value="SOUL_heme-bd"/>
</dbReference>
<protein>
    <submittedName>
        <fullName evidence="1">Heme-binding protein</fullName>
    </submittedName>
</protein>
<dbReference type="SUPFAM" id="SSF55136">
    <property type="entry name" value="Probable bacterial effector-binding domain"/>
    <property type="match status" value="1"/>
</dbReference>
<dbReference type="Proteomes" id="UP000264313">
    <property type="component" value="Unassembled WGS sequence"/>
</dbReference>
<comment type="caution">
    <text evidence="1">The sequence shown here is derived from an EMBL/GenBank/DDBJ whole genome shotgun (WGS) entry which is preliminary data.</text>
</comment>
<proteinExistence type="predicted"/>
<evidence type="ECO:0000313" key="1">
    <source>
        <dbReference type="EMBL" id="HBA09005.1"/>
    </source>
</evidence>
<dbReference type="PANTHER" id="PTHR11220">
    <property type="entry name" value="HEME-BINDING PROTEIN-RELATED"/>
    <property type="match status" value="1"/>
</dbReference>
<dbReference type="EMBL" id="DNAA01000127">
    <property type="protein sequence ID" value="HBA09005.1"/>
    <property type="molecule type" value="Genomic_DNA"/>
</dbReference>
<organism evidence="1 2">
    <name type="scientific">Methylotenera mobilis</name>
    <dbReference type="NCBI Taxonomy" id="359408"/>
    <lineage>
        <taxon>Bacteria</taxon>
        <taxon>Pseudomonadati</taxon>
        <taxon>Pseudomonadota</taxon>
        <taxon>Betaproteobacteria</taxon>
        <taxon>Nitrosomonadales</taxon>
        <taxon>Methylophilaceae</taxon>
        <taxon>Methylotenera</taxon>
    </lineage>
</organism>
<dbReference type="InterPro" id="IPR011256">
    <property type="entry name" value="Reg_factor_effector_dom_sf"/>
</dbReference>
<dbReference type="AlphaFoldDB" id="A0A351RAD4"/>
<evidence type="ECO:0000313" key="2">
    <source>
        <dbReference type="Proteomes" id="UP000264313"/>
    </source>
</evidence>
<dbReference type="Pfam" id="PF04832">
    <property type="entry name" value="SOUL"/>
    <property type="match status" value="1"/>
</dbReference>
<dbReference type="PANTHER" id="PTHR11220:SF58">
    <property type="entry name" value="SOUL HEME-BINDING FAMILY PROTEIN"/>
    <property type="match status" value="1"/>
</dbReference>